<feature type="zinc finger region" description="TRAF-type" evidence="4">
    <location>
        <begin position="1040"/>
        <end position="1083"/>
    </location>
</feature>
<dbReference type="PROSITE" id="PS50157">
    <property type="entry name" value="ZINC_FINGER_C2H2_2"/>
    <property type="match status" value="1"/>
</dbReference>
<organism evidence="8">
    <name type="scientific">Chromera velia CCMP2878</name>
    <dbReference type="NCBI Taxonomy" id="1169474"/>
    <lineage>
        <taxon>Eukaryota</taxon>
        <taxon>Sar</taxon>
        <taxon>Alveolata</taxon>
        <taxon>Colpodellida</taxon>
        <taxon>Chromeraceae</taxon>
        <taxon>Chromera</taxon>
    </lineage>
</organism>
<feature type="compositionally biased region" description="Low complexity" evidence="5">
    <location>
        <begin position="273"/>
        <end position="283"/>
    </location>
</feature>
<keyword evidence="3 4" id="KW-0862">Zinc</keyword>
<accession>A0A0G4FM04</accession>
<dbReference type="VEuPathDB" id="CryptoDB:Cvel_17631"/>
<evidence type="ECO:0000256" key="3">
    <source>
        <dbReference type="ARBA" id="ARBA00022833"/>
    </source>
</evidence>
<evidence type="ECO:0000256" key="1">
    <source>
        <dbReference type="ARBA" id="ARBA00022723"/>
    </source>
</evidence>
<feature type="zinc finger region" description="TRAF-type" evidence="4">
    <location>
        <begin position="1251"/>
        <end position="1313"/>
    </location>
</feature>
<feature type="zinc finger region" description="TRAF-type" evidence="4">
    <location>
        <begin position="1329"/>
        <end position="1368"/>
    </location>
</feature>
<keyword evidence="2 4" id="KW-0863">Zinc-finger</keyword>
<dbReference type="PANTHER" id="PTHR10131:SF94">
    <property type="entry name" value="TNF RECEPTOR-ASSOCIATED FACTOR 4"/>
    <property type="match status" value="1"/>
</dbReference>
<dbReference type="InterPro" id="IPR013087">
    <property type="entry name" value="Znf_C2H2_type"/>
</dbReference>
<protein>
    <recommendedName>
        <fullName evidence="9">TRAF-type domain-containing protein</fullName>
    </recommendedName>
</protein>
<feature type="region of interest" description="Disordered" evidence="5">
    <location>
        <begin position="18"/>
        <end position="41"/>
    </location>
</feature>
<feature type="domain" description="TRAF-type" evidence="6">
    <location>
        <begin position="1173"/>
        <end position="1212"/>
    </location>
</feature>
<keyword evidence="1 4" id="KW-0479">Metal-binding</keyword>
<name>A0A0G4FM04_9ALVE</name>
<feature type="zinc finger region" description="TRAF-type" evidence="4">
    <location>
        <begin position="1649"/>
        <end position="1702"/>
    </location>
</feature>
<evidence type="ECO:0000259" key="6">
    <source>
        <dbReference type="PROSITE" id="PS50145"/>
    </source>
</evidence>
<sequence>MLGRHQRLEHWLGELSHKTHGGRSSVQHQLPSSPSGAVSGFGKEGCVRSDFTQRPSRWNASGGDTNDEVLGGGAVVHGSLELGAEVQRQRSAFLLQFGQKRNFSEVDASTEVVGALRQALDDEILLMKDELEVLKDVRELDLKKMTLAACPLYLVSERMAGLCRMVIVRAAVASRRLEGRIRGHAPKGGSDPFASVKVDSLMAALCDTPARETSGAALRGAKGNGAMARVRLTADNDERQKDKGAGEKEAKKRQDETKRKKQRAGDAMRRASVRASSSPLPSVETNADEKQKASSSSLASERRAIMEAFKALEEKGGEAGKVKEEVFASIVKAFADEMKVPDAQMDSLLVSVPKAMNGFVLYAPFVEAFADWCAGGKRRSSNIGGETAIASQRHLSVASNFVETQDLRISFSLTLTQNERTKWGLPLPPGVASAVTSALGSASGDLSEVTRGAPSSQEDRGPIALAETIRSARTAEVRAERFRLICGRLSACLENRRRRWEAESRQNRQRAALLEDAVRKMKAAGGNFGSGSSASAALARSFLISRIDDWIEALDNAGTSSGPHGHAGKSGRGKGGYLGECGICGHLTKALAGSDGEGWGHGWSLSDELTFLSGEEGAGWGLSAWALEALCGGCEEGGGKYRDREEMVSCDCGRQVPKRQLDVHRLTGCAHRVCACRRAFRDLPALSAHKQTECALGQVRCECGALVRRADVVRHREEECVLSEVPCECGAWVMRAELEGHRKHSLPLSCDYTLELHVSSLRRTAGDASRASPEGIWLSIWQRGVRCRGTRVTCECGTQLKRGDRGRHWRMSCPVKRDLCEKCGELVARGTLEAHAASSCPQEVECECGARPKRAHLLAHKEEECPEAPVTCGCFAVVRRRDLGAHVREGCPMTDVTCECGQKVPRMDIRAHRLTECPVFEVECSCGRWMERAELLAHREESCPRAPIVCVCGKRLQRRHLEAHRETDCPLSLVFCDCGEAKERRQMAAHKERECTAAGVECPNGCGARMQRRDVDTHKSTVCPKENVTCACGQDMTREAHQQHRLAECPVEKIRCECGRELERRTAAEHRAKDCPAVKAVCECGEVMKKAALPAHQATECLIAHTVCACGVMIVRKDMEAHSETECPAAQVECVCGVRLFRRELAGHLESACGMREDPCSCGVVLPRRQMQSHKASECRLRLVPCACGEVVKHEDLEDHRNRECPFRTVPCDCGAEVASVAVGTHLTRLCPERVCACGAGFTGVKELQEHLTSGLCPLKALECSCSRLIPREGLAKHKKSECSERVVTCECGESVRMGNLNLHLRTACKSRVCVCGFVATDRSGLALHQGEGSCPLRRIPCECGQLVQRSKMDEHRESDCPLRVVRCDCGVQTLQKSLAVHRNTGAVRPLWHCSASGLSKDPQGERLCTPDNKTPCPLCKAKVVAKDMEEHQAMSCPKTKVTCECGQKVLRGEMDNHRRVFCALRPVPCDCGCDPIPHRDLQKHRVTGQLFHLRFPCATLEGGTAQDGRIKCHCGAALKRLELPDHLKKACPLTITKCDCGVEVPQKGLEMHQKKACPNRVCECLAFFEDKSRLEMHLVDGVCPLRPEVERAEMEKHKQTLCPLRAAECECGLKTVVQKLKQHQEKDCPLRVCVCRERFSMPSEKDEHLRSGACPAAKEKCTQCGTDVPSKEIKTHMQKVCPKRSVTCKACQQSLPFSALKHHEDSECPNRQVKCGCGESVQLSNMEAHLKKDCKDRVCECKKVFNDRAALDKHQRLEESKPEDRCKWRKLEIQPLEGPAEGGTEVQISSHPLIPETATTMDVFFGETRVSASRVGEGKEKDKAAVTSAATARKWKVKLPPSGAEAEKLVPVKLQVGGVYPRLFAELKYKAPRKARPGLAAPKTSMTKPLQAWKPKAEGPLPEVSGKNMPTLEQARALGKKGGFVIRLQNEWDSHGDGPHKRRWFIMDADDPDRLLRYYGNTKPTDADLGKPEGSYSYNELREATFKEERCSVKFENSKCRDSGRLLERIPNSMFRSILVVLHHPPGSK</sequence>
<feature type="zinc finger region" description="TRAF-type" evidence="4">
    <location>
        <begin position="859"/>
        <end position="899"/>
    </location>
</feature>
<evidence type="ECO:0000313" key="8">
    <source>
        <dbReference type="EMBL" id="CEM14827.1"/>
    </source>
</evidence>
<feature type="region of interest" description="Disordered" evidence="5">
    <location>
        <begin position="229"/>
        <end position="299"/>
    </location>
</feature>
<evidence type="ECO:0000256" key="4">
    <source>
        <dbReference type="PROSITE-ProRule" id="PRU00207"/>
    </source>
</evidence>
<feature type="domain" description="TRAF-type" evidence="6">
    <location>
        <begin position="989"/>
        <end position="1042"/>
    </location>
</feature>
<evidence type="ECO:0000256" key="5">
    <source>
        <dbReference type="SAM" id="MobiDB-lite"/>
    </source>
</evidence>
<feature type="zinc finger region" description="TRAF-type" evidence="4">
    <location>
        <begin position="1121"/>
        <end position="1161"/>
    </location>
</feature>
<evidence type="ECO:0000259" key="7">
    <source>
        <dbReference type="PROSITE" id="PS50157"/>
    </source>
</evidence>
<dbReference type="EMBL" id="CDMZ01000462">
    <property type="protein sequence ID" value="CEM14827.1"/>
    <property type="molecule type" value="Genomic_DNA"/>
</dbReference>
<feature type="domain" description="TRAF-type" evidence="6">
    <location>
        <begin position="1649"/>
        <end position="1702"/>
    </location>
</feature>
<reference evidence="8" key="1">
    <citation type="submission" date="2014-11" db="EMBL/GenBank/DDBJ databases">
        <authorList>
            <person name="Otto D Thomas"/>
            <person name="Naeem Raeece"/>
        </authorList>
    </citation>
    <scope>NUCLEOTIDE SEQUENCE</scope>
</reference>
<feature type="domain" description="TRAF-type" evidence="6">
    <location>
        <begin position="1329"/>
        <end position="1368"/>
    </location>
</feature>
<dbReference type="GO" id="GO:0008270">
    <property type="term" value="F:zinc ion binding"/>
    <property type="evidence" value="ECO:0007669"/>
    <property type="project" value="UniProtKB-KW"/>
</dbReference>
<feature type="zinc finger region" description="TRAF-type" evidence="4">
    <location>
        <begin position="989"/>
        <end position="1042"/>
    </location>
</feature>
<feature type="compositionally biased region" description="Polar residues" evidence="5">
    <location>
        <begin position="22"/>
        <end position="36"/>
    </location>
</feature>
<evidence type="ECO:0000256" key="2">
    <source>
        <dbReference type="ARBA" id="ARBA00022771"/>
    </source>
</evidence>
<feature type="domain" description="TRAF-type" evidence="6">
    <location>
        <begin position="1040"/>
        <end position="1083"/>
    </location>
</feature>
<feature type="domain" description="C2H2-type" evidence="7">
    <location>
        <begin position="1733"/>
        <end position="1764"/>
    </location>
</feature>
<gene>
    <name evidence="8" type="ORF">Cvel_17631</name>
</gene>
<feature type="domain" description="TRAF-type" evidence="6">
    <location>
        <begin position="1704"/>
        <end position="1743"/>
    </location>
</feature>
<feature type="domain" description="TRAF-type" evidence="6">
    <location>
        <begin position="1121"/>
        <end position="1161"/>
    </location>
</feature>
<dbReference type="PROSITE" id="PS50145">
    <property type="entry name" value="ZF_TRAF"/>
    <property type="match status" value="11"/>
</dbReference>
<proteinExistence type="predicted"/>
<feature type="zinc finger region" description="TRAF-type" evidence="4">
    <location>
        <begin position="1173"/>
        <end position="1212"/>
    </location>
</feature>
<dbReference type="PANTHER" id="PTHR10131">
    <property type="entry name" value="TNF RECEPTOR ASSOCIATED FACTOR"/>
    <property type="match status" value="1"/>
</dbReference>
<evidence type="ECO:0008006" key="9">
    <source>
        <dbReference type="Google" id="ProtNLM"/>
    </source>
</evidence>
<feature type="domain" description="TRAF-type" evidence="6">
    <location>
        <begin position="1251"/>
        <end position="1313"/>
    </location>
</feature>
<dbReference type="Gene3D" id="3.30.40.10">
    <property type="entry name" value="Zinc/RING finger domain, C3HC4 (zinc finger)"/>
    <property type="match status" value="14"/>
</dbReference>
<dbReference type="InterPro" id="IPR001293">
    <property type="entry name" value="Znf_TRAF"/>
</dbReference>
<feature type="domain" description="TRAF-type" evidence="6">
    <location>
        <begin position="937"/>
        <end position="976"/>
    </location>
</feature>
<feature type="domain" description="TRAF-type" evidence="6">
    <location>
        <begin position="859"/>
        <end position="899"/>
    </location>
</feature>
<feature type="compositionally biased region" description="Basic and acidic residues" evidence="5">
    <location>
        <begin position="232"/>
        <end position="269"/>
    </location>
</feature>
<feature type="zinc finger region" description="TRAF-type" evidence="4">
    <location>
        <begin position="1704"/>
        <end position="1743"/>
    </location>
</feature>
<dbReference type="Pfam" id="PF02176">
    <property type="entry name" value="zf-TRAF"/>
    <property type="match status" value="3"/>
</dbReference>
<dbReference type="InterPro" id="IPR013083">
    <property type="entry name" value="Znf_RING/FYVE/PHD"/>
</dbReference>
<feature type="zinc finger region" description="TRAF-type" evidence="4">
    <location>
        <begin position="937"/>
        <end position="976"/>
    </location>
</feature>
<feature type="zinc finger region" description="TRAF-type" evidence="4">
    <location>
        <begin position="1432"/>
        <end position="1474"/>
    </location>
</feature>
<feature type="domain" description="TRAF-type" evidence="6">
    <location>
        <begin position="1432"/>
        <end position="1474"/>
    </location>
</feature>